<dbReference type="AlphaFoldDB" id="A0AAW2FPR4"/>
<proteinExistence type="predicted"/>
<protein>
    <submittedName>
        <fullName evidence="1">Uncharacterized protein</fullName>
    </submittedName>
</protein>
<evidence type="ECO:0000313" key="1">
    <source>
        <dbReference type="EMBL" id="KAL0117263.1"/>
    </source>
</evidence>
<keyword evidence="2" id="KW-1185">Reference proteome</keyword>
<reference evidence="1 2" key="1">
    <citation type="submission" date="2023-03" db="EMBL/GenBank/DDBJ databases">
        <title>High recombination rates correlate with genetic variation in Cardiocondyla obscurior ants.</title>
        <authorList>
            <person name="Errbii M."/>
        </authorList>
    </citation>
    <scope>NUCLEOTIDE SEQUENCE [LARGE SCALE GENOMIC DNA]</scope>
    <source>
        <strain evidence="1">Alpha-2009</strain>
        <tissue evidence="1">Whole body</tissue>
    </source>
</reference>
<accession>A0AAW2FPR4</accession>
<comment type="caution">
    <text evidence="1">The sequence shown here is derived from an EMBL/GenBank/DDBJ whole genome shotgun (WGS) entry which is preliminary data.</text>
</comment>
<sequence length="102" mass="11167">MVFNGYLPAHAFEAKLHAATPGVESTLTFNENDFGGIRSGFQLTLRKSKPNLAINISNSILRQIDLIVCEFCLPGYYPAHVISCAHKARFAQAHSNTLPPPV</sequence>
<evidence type="ECO:0000313" key="2">
    <source>
        <dbReference type="Proteomes" id="UP001430953"/>
    </source>
</evidence>
<organism evidence="1 2">
    <name type="scientific">Cardiocondyla obscurior</name>
    <dbReference type="NCBI Taxonomy" id="286306"/>
    <lineage>
        <taxon>Eukaryota</taxon>
        <taxon>Metazoa</taxon>
        <taxon>Ecdysozoa</taxon>
        <taxon>Arthropoda</taxon>
        <taxon>Hexapoda</taxon>
        <taxon>Insecta</taxon>
        <taxon>Pterygota</taxon>
        <taxon>Neoptera</taxon>
        <taxon>Endopterygota</taxon>
        <taxon>Hymenoptera</taxon>
        <taxon>Apocrita</taxon>
        <taxon>Aculeata</taxon>
        <taxon>Formicoidea</taxon>
        <taxon>Formicidae</taxon>
        <taxon>Myrmicinae</taxon>
        <taxon>Cardiocondyla</taxon>
    </lineage>
</organism>
<dbReference type="Proteomes" id="UP001430953">
    <property type="component" value="Unassembled WGS sequence"/>
</dbReference>
<gene>
    <name evidence="1" type="ORF">PUN28_010245</name>
</gene>
<dbReference type="EMBL" id="JADYXP020000009">
    <property type="protein sequence ID" value="KAL0117263.1"/>
    <property type="molecule type" value="Genomic_DNA"/>
</dbReference>
<name>A0AAW2FPR4_9HYME</name>